<evidence type="ECO:0000313" key="18">
    <source>
        <dbReference type="Proteomes" id="UP000516437"/>
    </source>
</evidence>
<feature type="domain" description="Nucleotidyl transferase" evidence="16">
    <location>
        <begin position="98"/>
        <end position="375"/>
    </location>
</feature>
<gene>
    <name evidence="17" type="ORF">CJ030_MR8G016808</name>
</gene>
<dbReference type="GO" id="GO:0005524">
    <property type="term" value="F:ATP binding"/>
    <property type="evidence" value="ECO:0007669"/>
    <property type="project" value="UniProtKB-KW"/>
</dbReference>
<dbReference type="PROSITE" id="PS00809">
    <property type="entry name" value="ADP_GLC_PYROPHOSPH_2"/>
    <property type="match status" value="1"/>
</dbReference>
<dbReference type="InterPro" id="IPR011004">
    <property type="entry name" value="Trimer_LpxA-like_sf"/>
</dbReference>
<proteinExistence type="inferred from homology"/>
<evidence type="ECO:0000256" key="14">
    <source>
        <dbReference type="ARBA" id="ARBA00022922"/>
    </source>
</evidence>
<evidence type="ECO:0000256" key="1">
    <source>
        <dbReference type="ARBA" id="ARBA00000956"/>
    </source>
</evidence>
<sequence>MDSCCAILKANAHPVQLDREGVRNIGAGFWGESMRRSLKSSDLCNRFFKISKGESSRVTTLKSGRACSVLTSDINKEAMTFQAPIFETPKADPKGVASIILGGGAGTRLFPLTSKRAKPAVPIGGCYRLIDVPMSNCINSGIKKIFILTQFNSFSLNRHLARTYNLGNGVNFGDGFVEVLAATQTPGEAGKRWFQGTADAVRQFTWVFEDAKNKSIEHILILSGDHLYRMDYMEFVQKHIDSNADITVSCVPMDDSRASDYGLMKMDDTGRIVQFSEKPKGPDLKAMQVDTSLLGLSDQEARKYPYIASMGVYVFRTDVLLKLLRWSYPSCNDFGSEIIPSAVKEHNVQAYLFNDYWEDIGTIKSLFDANLALTEQPPKFEFYDPKTPFYTSPRFLPPTKVEKCRILDAIISHGCFLRECSVQHSIVGVRSRLEHGVELKDTMMMGADYYQTESEIASLLAEGKVPIGVGENTKIRNCIIDKNAKIGRNVVIENGDDVQEADRPDEGFYIRSGITVILKNATIKDATVI</sequence>
<dbReference type="EMBL" id="RXIC02000026">
    <property type="protein sequence ID" value="KAB1203808.1"/>
    <property type="molecule type" value="Genomic_DNA"/>
</dbReference>
<dbReference type="InterPro" id="IPR005836">
    <property type="entry name" value="ADP_Glu_pyroP_CS"/>
</dbReference>
<evidence type="ECO:0000256" key="2">
    <source>
        <dbReference type="ARBA" id="ARBA00002231"/>
    </source>
</evidence>
<keyword evidence="10 15" id="KW-0808">Transferase</keyword>
<keyword evidence="14 15" id="KW-0750">Starch biosynthesis</keyword>
<comment type="caution">
    <text evidence="17">The sequence shown here is derived from an EMBL/GenBank/DDBJ whole genome shotgun (WGS) entry which is preliminary data.</text>
</comment>
<organism evidence="17 18">
    <name type="scientific">Morella rubra</name>
    <name type="common">Chinese bayberry</name>
    <dbReference type="NCBI Taxonomy" id="262757"/>
    <lineage>
        <taxon>Eukaryota</taxon>
        <taxon>Viridiplantae</taxon>
        <taxon>Streptophyta</taxon>
        <taxon>Embryophyta</taxon>
        <taxon>Tracheophyta</taxon>
        <taxon>Spermatophyta</taxon>
        <taxon>Magnoliopsida</taxon>
        <taxon>eudicotyledons</taxon>
        <taxon>Gunneridae</taxon>
        <taxon>Pentapetalae</taxon>
        <taxon>rosids</taxon>
        <taxon>fabids</taxon>
        <taxon>Fagales</taxon>
        <taxon>Myricaceae</taxon>
        <taxon>Morella</taxon>
    </lineage>
</organism>
<keyword evidence="18" id="KW-1185">Reference proteome</keyword>
<keyword evidence="12 15" id="KW-0547">Nucleotide-binding</keyword>
<evidence type="ECO:0000256" key="15">
    <source>
        <dbReference type="RuleBase" id="RU362093"/>
    </source>
</evidence>
<dbReference type="SUPFAM" id="SSF53448">
    <property type="entry name" value="Nucleotide-diphospho-sugar transferases"/>
    <property type="match status" value="1"/>
</dbReference>
<keyword evidence="8 15" id="KW-0150">Chloroplast</keyword>
<dbReference type="Pfam" id="PF25247">
    <property type="entry name" value="LbH_GLGC"/>
    <property type="match status" value="1"/>
</dbReference>
<evidence type="ECO:0000256" key="4">
    <source>
        <dbReference type="ARBA" id="ARBA00004727"/>
    </source>
</evidence>
<dbReference type="AlphaFoldDB" id="A0A6A1UVE6"/>
<comment type="subunit">
    <text evidence="6 15">Heterotetramer.</text>
</comment>
<keyword evidence="9" id="KW-0021">Allosteric enzyme</keyword>
<evidence type="ECO:0000256" key="3">
    <source>
        <dbReference type="ARBA" id="ARBA00004229"/>
    </source>
</evidence>
<evidence type="ECO:0000256" key="5">
    <source>
        <dbReference type="ARBA" id="ARBA00010443"/>
    </source>
</evidence>
<keyword evidence="15" id="KW-0934">Plastid</keyword>
<dbReference type="Proteomes" id="UP000516437">
    <property type="component" value="Chromosome 8"/>
</dbReference>
<evidence type="ECO:0000256" key="11">
    <source>
        <dbReference type="ARBA" id="ARBA00022695"/>
    </source>
</evidence>
<dbReference type="NCBIfam" id="NF002772">
    <property type="entry name" value="PRK02862.1"/>
    <property type="match status" value="1"/>
</dbReference>
<dbReference type="GO" id="GO:0009507">
    <property type="term" value="C:chloroplast"/>
    <property type="evidence" value="ECO:0007669"/>
    <property type="project" value="UniProtKB-SubCell"/>
</dbReference>
<evidence type="ECO:0000313" key="17">
    <source>
        <dbReference type="EMBL" id="KAB1203808.1"/>
    </source>
</evidence>
<dbReference type="UniPathway" id="UPA00152"/>
<dbReference type="EC" id="2.7.7.27" evidence="7 15"/>
<dbReference type="GO" id="GO:0005978">
    <property type="term" value="P:glycogen biosynthetic process"/>
    <property type="evidence" value="ECO:0007669"/>
    <property type="project" value="InterPro"/>
</dbReference>
<dbReference type="PANTHER" id="PTHR43523:SF12">
    <property type="entry name" value="GLUCOSE-1-PHOSPHATE ADENYLYLTRANSFERASE LARGE SUBUNIT 1, CHLOROPLASTIC-RELATED"/>
    <property type="match status" value="1"/>
</dbReference>
<evidence type="ECO:0000256" key="13">
    <source>
        <dbReference type="ARBA" id="ARBA00022840"/>
    </source>
</evidence>
<comment type="similarity">
    <text evidence="5 15">Belongs to the bacterial/plant glucose-1-phosphate adenylyltransferase family.</text>
</comment>
<protein>
    <recommendedName>
        <fullName evidence="7 15">Glucose-1-phosphate adenylyltransferase</fullName>
        <ecNumber evidence="7 15">2.7.7.27</ecNumber>
    </recommendedName>
    <alternativeName>
        <fullName evidence="15">ADP-glucose pyrophosphorylase</fullName>
    </alternativeName>
</protein>
<evidence type="ECO:0000256" key="8">
    <source>
        <dbReference type="ARBA" id="ARBA00022528"/>
    </source>
</evidence>
<evidence type="ECO:0000256" key="12">
    <source>
        <dbReference type="ARBA" id="ARBA00022741"/>
    </source>
</evidence>
<dbReference type="PANTHER" id="PTHR43523">
    <property type="entry name" value="GLUCOSE-1-PHOSPHATE ADENYLYLTRANSFERASE-RELATED"/>
    <property type="match status" value="1"/>
</dbReference>
<evidence type="ECO:0000256" key="7">
    <source>
        <dbReference type="ARBA" id="ARBA00012460"/>
    </source>
</evidence>
<dbReference type="OrthoDB" id="1733332at2759"/>
<dbReference type="SUPFAM" id="SSF51161">
    <property type="entry name" value="Trimeric LpxA-like enzymes"/>
    <property type="match status" value="1"/>
</dbReference>
<evidence type="ECO:0000256" key="9">
    <source>
        <dbReference type="ARBA" id="ARBA00022533"/>
    </source>
</evidence>
<reference evidence="17 18" key="1">
    <citation type="journal article" date="2019" name="Plant Biotechnol. J.">
        <title>The red bayberry genome and genetic basis of sex determination.</title>
        <authorList>
            <person name="Jia H.M."/>
            <person name="Jia H.J."/>
            <person name="Cai Q.L."/>
            <person name="Wang Y."/>
            <person name="Zhao H.B."/>
            <person name="Yang W.F."/>
            <person name="Wang G.Y."/>
            <person name="Li Y.H."/>
            <person name="Zhan D.L."/>
            <person name="Shen Y.T."/>
            <person name="Niu Q.F."/>
            <person name="Chang L."/>
            <person name="Qiu J."/>
            <person name="Zhao L."/>
            <person name="Xie H.B."/>
            <person name="Fu W.Y."/>
            <person name="Jin J."/>
            <person name="Li X.W."/>
            <person name="Jiao Y."/>
            <person name="Zhou C.C."/>
            <person name="Tu T."/>
            <person name="Chai C.Y."/>
            <person name="Gao J.L."/>
            <person name="Fan L.J."/>
            <person name="van de Weg E."/>
            <person name="Wang J.Y."/>
            <person name="Gao Z.S."/>
        </authorList>
    </citation>
    <scope>NUCLEOTIDE SEQUENCE [LARGE SCALE GENOMIC DNA]</scope>
    <source>
        <tissue evidence="17">Leaves</tissue>
    </source>
</reference>
<comment type="pathway">
    <text evidence="4 15">Glycan biosynthesis; starch biosynthesis.</text>
</comment>
<comment type="catalytic activity">
    <reaction evidence="1 15">
        <text>alpha-D-glucose 1-phosphate + ATP + H(+) = ADP-alpha-D-glucose + diphosphate</text>
        <dbReference type="Rhea" id="RHEA:12120"/>
        <dbReference type="ChEBI" id="CHEBI:15378"/>
        <dbReference type="ChEBI" id="CHEBI:30616"/>
        <dbReference type="ChEBI" id="CHEBI:33019"/>
        <dbReference type="ChEBI" id="CHEBI:57498"/>
        <dbReference type="ChEBI" id="CHEBI:58601"/>
        <dbReference type="EC" id="2.7.7.27"/>
    </reaction>
</comment>
<evidence type="ECO:0000256" key="6">
    <source>
        <dbReference type="ARBA" id="ARBA00011680"/>
    </source>
</evidence>
<dbReference type="Gene3D" id="3.90.550.10">
    <property type="entry name" value="Spore Coat Polysaccharide Biosynthesis Protein SpsA, Chain A"/>
    <property type="match status" value="1"/>
</dbReference>
<comment type="function">
    <text evidence="2 15">This protein plays a role in synthesis of starch. It catalyzes the synthesis of the activated glycosyl donor, ADP-glucose from Glc-1-P and ATP.</text>
</comment>
<keyword evidence="11 15" id="KW-0548">Nucleotidyltransferase</keyword>
<dbReference type="GO" id="GO:0008878">
    <property type="term" value="F:glucose-1-phosphate adenylyltransferase activity"/>
    <property type="evidence" value="ECO:0007669"/>
    <property type="project" value="UniProtKB-EC"/>
</dbReference>
<keyword evidence="13 15" id="KW-0067">ATP-binding</keyword>
<dbReference type="Pfam" id="PF00483">
    <property type="entry name" value="NTP_transferase"/>
    <property type="match status" value="1"/>
</dbReference>
<dbReference type="PROSITE" id="PS00808">
    <property type="entry name" value="ADP_GLC_PYROPHOSPH_1"/>
    <property type="match status" value="1"/>
</dbReference>
<dbReference type="CDD" id="cd04651">
    <property type="entry name" value="LbH_G1P_AT_C"/>
    <property type="match status" value="1"/>
</dbReference>
<dbReference type="PROSITE" id="PS00810">
    <property type="entry name" value="ADP_GLC_PYROPHOSPH_3"/>
    <property type="match status" value="1"/>
</dbReference>
<dbReference type="CDD" id="cd02508">
    <property type="entry name" value="ADP_Glucose_PP"/>
    <property type="match status" value="1"/>
</dbReference>
<dbReference type="Gene3D" id="2.160.10.10">
    <property type="entry name" value="Hexapeptide repeat proteins"/>
    <property type="match status" value="1"/>
</dbReference>
<evidence type="ECO:0000256" key="10">
    <source>
        <dbReference type="ARBA" id="ARBA00022679"/>
    </source>
</evidence>
<dbReference type="InterPro" id="IPR029044">
    <property type="entry name" value="Nucleotide-diphossugar_trans"/>
</dbReference>
<dbReference type="NCBIfam" id="TIGR02091">
    <property type="entry name" value="glgC"/>
    <property type="match status" value="1"/>
</dbReference>
<name>A0A6A1UVE6_9ROSI</name>
<dbReference type="InterPro" id="IPR005835">
    <property type="entry name" value="NTP_transferase_dom"/>
</dbReference>
<comment type="subcellular location">
    <subcellularLocation>
        <location evidence="3 15">Plastid</location>
        <location evidence="3 15">Chloroplast</location>
    </subcellularLocation>
</comment>
<dbReference type="InterPro" id="IPR011831">
    <property type="entry name" value="ADP-Glc_PPase"/>
</dbReference>
<dbReference type="FunFam" id="2.160.10.10:FF:000010">
    <property type="entry name" value="Glucose-1-phosphate adenylyltransferase"/>
    <property type="match status" value="1"/>
</dbReference>
<evidence type="ECO:0000259" key="16">
    <source>
        <dbReference type="Pfam" id="PF00483"/>
    </source>
</evidence>
<accession>A0A6A1UVE6</accession>
<dbReference type="GO" id="GO:0019252">
    <property type="term" value="P:starch biosynthetic process"/>
    <property type="evidence" value="ECO:0007669"/>
    <property type="project" value="UniProtKB-UniPathway"/>
</dbReference>
<dbReference type="FunFam" id="3.90.550.10:FF:000030">
    <property type="entry name" value="Glucose-1-phosphate adenylyltransferase"/>
    <property type="match status" value="1"/>
</dbReference>